<dbReference type="InterPro" id="IPR031329">
    <property type="entry name" value="NEUT/ALK_ceramidase_N"/>
</dbReference>
<dbReference type="OrthoDB" id="337762at2"/>
<proteinExistence type="predicted"/>
<dbReference type="EMBL" id="QOWE01000002">
    <property type="protein sequence ID" value="RCR71174.1"/>
    <property type="molecule type" value="Genomic_DNA"/>
</dbReference>
<sequence length="489" mass="53594">MKSPLQGVGGKPNETMNFQAGAAQVDITPPLGTLINGDFITHYARYIHDPLYAKALVLQQNNTLVALVMVDICAMPKDLVDEVKQLIQNQTGIAPQNVLIASTHTHAAGSVASLLLGAADLPYRQKLPGFIVEAVVEATQQLRPAKVGFGAVDVPEHVVCRRFFMKEGYAARNPVTGGLDGVKTNPFGDEQQIDRRVVPIDPQVGFLAVKGLDDQWISVLANYSLHYVGDWENGTITADYFGVFSDELRRQLGAGSAFVGMMSNGTSGEANIWDFLDPDRYPKEHFAKSDLIGKDIASRVGEALQTVDWQTNPDLFAHYAEVPTGVRKPSADELETARSVVAVSHYEAIQQVDADALHRIYAREQVLLNDYPDTILFPVQAIQIGTGQIGALGGEFFAETGLWLKQNRSGNSYFTITMANGYVGYVPPAHEIQRGGYETWRCRTSFLELSAEERIRTKLVDLLDKKELEFNAELSLDAPKSPKGDLDAA</sequence>
<dbReference type="AlphaFoldDB" id="A0A368JWX0"/>
<protein>
    <recommendedName>
        <fullName evidence="1">Neutral/alkaline non-lysosomal ceramidase N-terminal domain-containing protein</fullName>
    </recommendedName>
</protein>
<keyword evidence="3" id="KW-1185">Reference proteome</keyword>
<accession>A0A368JWX0</accession>
<organism evidence="2 3">
    <name type="scientific">Larkinella punicea</name>
    <dbReference type="NCBI Taxonomy" id="2315727"/>
    <lineage>
        <taxon>Bacteria</taxon>
        <taxon>Pseudomonadati</taxon>
        <taxon>Bacteroidota</taxon>
        <taxon>Cytophagia</taxon>
        <taxon>Cytophagales</taxon>
        <taxon>Spirosomataceae</taxon>
        <taxon>Larkinella</taxon>
    </lineage>
</organism>
<name>A0A368JWX0_9BACT</name>
<dbReference type="Pfam" id="PF04734">
    <property type="entry name" value="Ceramidase_alk"/>
    <property type="match status" value="1"/>
</dbReference>
<evidence type="ECO:0000313" key="2">
    <source>
        <dbReference type="EMBL" id="RCR71174.1"/>
    </source>
</evidence>
<comment type="caution">
    <text evidence="2">The sequence shown here is derived from an EMBL/GenBank/DDBJ whole genome shotgun (WGS) entry which is preliminary data.</text>
</comment>
<dbReference type="Proteomes" id="UP000253383">
    <property type="component" value="Unassembled WGS sequence"/>
</dbReference>
<gene>
    <name evidence="2" type="ORF">DUE52_02685</name>
</gene>
<reference evidence="2 3" key="1">
    <citation type="submission" date="2018-07" db="EMBL/GenBank/DDBJ databases">
        <title>Genome analysis of Larkinella rosea.</title>
        <authorList>
            <person name="Zhou Z."/>
            <person name="Wang G."/>
        </authorList>
    </citation>
    <scope>NUCLEOTIDE SEQUENCE [LARGE SCALE GENOMIC DNA]</scope>
    <source>
        <strain evidence="3">zzj9</strain>
    </source>
</reference>
<evidence type="ECO:0000259" key="1">
    <source>
        <dbReference type="Pfam" id="PF04734"/>
    </source>
</evidence>
<evidence type="ECO:0000313" key="3">
    <source>
        <dbReference type="Proteomes" id="UP000253383"/>
    </source>
</evidence>
<feature type="domain" description="Neutral/alkaline non-lysosomal ceramidase N-terminal" evidence="1">
    <location>
        <begin position="18"/>
        <end position="161"/>
    </location>
</feature>